<dbReference type="GO" id="GO:0003700">
    <property type="term" value="F:DNA-binding transcription factor activity"/>
    <property type="evidence" value="ECO:0007669"/>
    <property type="project" value="TreeGrafter"/>
</dbReference>
<dbReference type="STRING" id="376489.A5892_14270"/>
<dbReference type="PANTHER" id="PTHR24567">
    <property type="entry name" value="CRP FAMILY TRANSCRIPTIONAL REGULATORY PROTEIN"/>
    <property type="match status" value="1"/>
</dbReference>
<dbReference type="EMBL" id="CP015243">
    <property type="protein sequence ID" value="ANF58495.1"/>
    <property type="molecule type" value="Genomic_DNA"/>
</dbReference>
<dbReference type="PROSITE" id="PS50042">
    <property type="entry name" value="CNMP_BINDING_3"/>
    <property type="match status" value="1"/>
</dbReference>
<protein>
    <recommendedName>
        <fullName evidence="8">Crp/Fnr family transcriptional regulator</fullName>
    </recommendedName>
</protein>
<accession>A0A172YHN7</accession>
<sequence>MEILAELEKEPLRVSAGTTLWKEGDETGDLYAISQGWAISYRDMNDGTRQVLDVYLPGDVIGLADFSFACRLANVNMLTSGVVCRLSMDRLSNMFKSSSRLGSTLLSISARNQTLLTERLVNLGRRTAREKLSHFIFEMYVRLKRIDRGIGNQFELPLSQQVLADILGLSAVHISRTFSDLREEGLIYRHRNRIELPDPERISQIARFSANSMSDGMRRLYY</sequence>
<evidence type="ECO:0000259" key="4">
    <source>
        <dbReference type="PROSITE" id="PS50042"/>
    </source>
</evidence>
<reference evidence="6 7" key="1">
    <citation type="submission" date="2016-04" db="EMBL/GenBank/DDBJ databases">
        <title>Complete Genome Sequence of Halotalea alkalilenta IHB B 13600.</title>
        <authorList>
            <person name="Swarnkar M.K."/>
            <person name="Sharma A."/>
            <person name="Kaushal K."/>
            <person name="Soni R."/>
            <person name="Rana S."/>
            <person name="Singh A.K."/>
            <person name="Gulati A."/>
        </authorList>
    </citation>
    <scope>NUCLEOTIDE SEQUENCE [LARGE SCALE GENOMIC DNA]</scope>
    <source>
        <strain evidence="6 7">IHB B 13600</strain>
    </source>
</reference>
<organism evidence="6 7">
    <name type="scientific">Halotalea alkalilenta</name>
    <dbReference type="NCBI Taxonomy" id="376489"/>
    <lineage>
        <taxon>Bacteria</taxon>
        <taxon>Pseudomonadati</taxon>
        <taxon>Pseudomonadota</taxon>
        <taxon>Gammaproteobacteria</taxon>
        <taxon>Oceanospirillales</taxon>
        <taxon>Halomonadaceae</taxon>
        <taxon>Halotalea</taxon>
    </lineage>
</organism>
<dbReference type="PRINTS" id="PR00034">
    <property type="entry name" value="HTHCRP"/>
</dbReference>
<dbReference type="KEGG" id="haa:A5892_14270"/>
<evidence type="ECO:0000313" key="6">
    <source>
        <dbReference type="EMBL" id="ANF58495.1"/>
    </source>
</evidence>
<keyword evidence="2" id="KW-0238">DNA-binding</keyword>
<evidence type="ECO:0008006" key="8">
    <source>
        <dbReference type="Google" id="ProtNLM"/>
    </source>
</evidence>
<dbReference type="GO" id="GO:0005829">
    <property type="term" value="C:cytosol"/>
    <property type="evidence" value="ECO:0007669"/>
    <property type="project" value="TreeGrafter"/>
</dbReference>
<keyword evidence="1" id="KW-0805">Transcription regulation</keyword>
<dbReference type="GO" id="GO:0003677">
    <property type="term" value="F:DNA binding"/>
    <property type="evidence" value="ECO:0007669"/>
    <property type="project" value="UniProtKB-KW"/>
</dbReference>
<dbReference type="PROSITE" id="PS51063">
    <property type="entry name" value="HTH_CRP_2"/>
    <property type="match status" value="1"/>
</dbReference>
<dbReference type="InterPro" id="IPR050397">
    <property type="entry name" value="Env_Response_Regulators"/>
</dbReference>
<dbReference type="PANTHER" id="PTHR24567:SF68">
    <property type="entry name" value="DNA-BINDING TRANSCRIPTIONAL DUAL REGULATOR CRP"/>
    <property type="match status" value="1"/>
</dbReference>
<evidence type="ECO:0000256" key="3">
    <source>
        <dbReference type="ARBA" id="ARBA00023163"/>
    </source>
</evidence>
<dbReference type="RefSeq" id="WP_223302677.1">
    <property type="nucleotide sequence ID" value="NZ_CP015243.1"/>
</dbReference>
<dbReference type="InterPro" id="IPR036388">
    <property type="entry name" value="WH-like_DNA-bd_sf"/>
</dbReference>
<keyword evidence="7" id="KW-1185">Reference proteome</keyword>
<dbReference type="InterPro" id="IPR000595">
    <property type="entry name" value="cNMP-bd_dom"/>
</dbReference>
<dbReference type="InterPro" id="IPR036390">
    <property type="entry name" value="WH_DNA-bd_sf"/>
</dbReference>
<feature type="domain" description="HTH crp-type" evidence="5">
    <location>
        <begin position="126"/>
        <end position="200"/>
    </location>
</feature>
<dbReference type="Proteomes" id="UP000077875">
    <property type="component" value="Chromosome"/>
</dbReference>
<dbReference type="Gene3D" id="2.60.120.10">
    <property type="entry name" value="Jelly Rolls"/>
    <property type="match status" value="1"/>
</dbReference>
<name>A0A172YHN7_9GAMM</name>
<dbReference type="CDD" id="cd00038">
    <property type="entry name" value="CAP_ED"/>
    <property type="match status" value="1"/>
</dbReference>
<keyword evidence="3" id="KW-0804">Transcription</keyword>
<dbReference type="SMART" id="SM00100">
    <property type="entry name" value="cNMP"/>
    <property type="match status" value="1"/>
</dbReference>
<evidence type="ECO:0000259" key="5">
    <source>
        <dbReference type="PROSITE" id="PS51063"/>
    </source>
</evidence>
<dbReference type="Pfam" id="PF00027">
    <property type="entry name" value="cNMP_binding"/>
    <property type="match status" value="1"/>
</dbReference>
<dbReference type="AlphaFoldDB" id="A0A172YHN7"/>
<dbReference type="InterPro" id="IPR014710">
    <property type="entry name" value="RmlC-like_jellyroll"/>
</dbReference>
<evidence type="ECO:0000313" key="7">
    <source>
        <dbReference type="Proteomes" id="UP000077875"/>
    </source>
</evidence>
<dbReference type="InterPro" id="IPR012318">
    <property type="entry name" value="HTH_CRP"/>
</dbReference>
<dbReference type="Pfam" id="PF13545">
    <property type="entry name" value="HTH_Crp_2"/>
    <property type="match status" value="1"/>
</dbReference>
<proteinExistence type="predicted"/>
<dbReference type="SMART" id="SM00419">
    <property type="entry name" value="HTH_CRP"/>
    <property type="match status" value="1"/>
</dbReference>
<feature type="domain" description="Cyclic nucleotide-binding" evidence="4">
    <location>
        <begin position="1"/>
        <end position="62"/>
    </location>
</feature>
<evidence type="ECO:0000256" key="2">
    <source>
        <dbReference type="ARBA" id="ARBA00023125"/>
    </source>
</evidence>
<dbReference type="InterPro" id="IPR018490">
    <property type="entry name" value="cNMP-bd_dom_sf"/>
</dbReference>
<evidence type="ECO:0000256" key="1">
    <source>
        <dbReference type="ARBA" id="ARBA00023015"/>
    </source>
</evidence>
<dbReference type="Gene3D" id="1.10.10.10">
    <property type="entry name" value="Winged helix-like DNA-binding domain superfamily/Winged helix DNA-binding domain"/>
    <property type="match status" value="1"/>
</dbReference>
<dbReference type="SUPFAM" id="SSF51206">
    <property type="entry name" value="cAMP-binding domain-like"/>
    <property type="match status" value="1"/>
</dbReference>
<dbReference type="SUPFAM" id="SSF46785">
    <property type="entry name" value="Winged helix' DNA-binding domain"/>
    <property type="match status" value="1"/>
</dbReference>
<gene>
    <name evidence="6" type="ORF">A5892_14270</name>
</gene>